<dbReference type="RefSeq" id="WP_387896094.1">
    <property type="nucleotide sequence ID" value="NZ_JBIAPK010000005.1"/>
</dbReference>
<feature type="region of interest" description="Disordered" evidence="1">
    <location>
        <begin position="404"/>
        <end position="432"/>
    </location>
</feature>
<name>A0ABW6RG39_9ACTN</name>
<organism evidence="2 3">
    <name type="scientific">Streptomyces flavidovirens</name>
    <dbReference type="NCBI Taxonomy" id="67298"/>
    <lineage>
        <taxon>Bacteria</taxon>
        <taxon>Bacillati</taxon>
        <taxon>Actinomycetota</taxon>
        <taxon>Actinomycetes</taxon>
        <taxon>Kitasatosporales</taxon>
        <taxon>Streptomycetaceae</taxon>
        <taxon>Streptomyces</taxon>
    </lineage>
</organism>
<evidence type="ECO:0000313" key="2">
    <source>
        <dbReference type="EMBL" id="MFF3340496.1"/>
    </source>
</evidence>
<dbReference type="SUPFAM" id="SSF140959">
    <property type="entry name" value="Indolic compounds 2,3-dioxygenase-like"/>
    <property type="match status" value="1"/>
</dbReference>
<evidence type="ECO:0000256" key="1">
    <source>
        <dbReference type="SAM" id="MobiDB-lite"/>
    </source>
</evidence>
<dbReference type="PANTHER" id="PTHR10138">
    <property type="entry name" value="TRYPTOPHAN 2,3-DIOXYGENASE"/>
    <property type="match status" value="1"/>
</dbReference>
<dbReference type="EMBL" id="JBIAPK010000005">
    <property type="protein sequence ID" value="MFF3340496.1"/>
    <property type="molecule type" value="Genomic_DNA"/>
</dbReference>
<proteinExistence type="predicted"/>
<dbReference type="InterPro" id="IPR037217">
    <property type="entry name" value="Trp/Indoleamine_2_3_dOase-like"/>
</dbReference>
<reference evidence="2 3" key="1">
    <citation type="submission" date="2024-10" db="EMBL/GenBank/DDBJ databases">
        <title>The Natural Products Discovery Center: Release of the First 8490 Sequenced Strains for Exploring Actinobacteria Biosynthetic Diversity.</title>
        <authorList>
            <person name="Kalkreuter E."/>
            <person name="Kautsar S.A."/>
            <person name="Yang D."/>
            <person name="Bader C.D."/>
            <person name="Teijaro C.N."/>
            <person name="Fluegel L."/>
            <person name="Davis C.M."/>
            <person name="Simpson J.R."/>
            <person name="Lauterbach L."/>
            <person name="Steele A.D."/>
            <person name="Gui C."/>
            <person name="Meng S."/>
            <person name="Li G."/>
            <person name="Viehrig K."/>
            <person name="Ye F."/>
            <person name="Su P."/>
            <person name="Kiefer A.F."/>
            <person name="Nichols A."/>
            <person name="Cepeda A.J."/>
            <person name="Yan W."/>
            <person name="Fan B."/>
            <person name="Jiang Y."/>
            <person name="Adhikari A."/>
            <person name="Zheng C.-J."/>
            <person name="Schuster L."/>
            <person name="Cowan T.M."/>
            <person name="Smanski M.J."/>
            <person name="Chevrette M.G."/>
            <person name="De Carvalho L.P.S."/>
            <person name="Shen B."/>
        </authorList>
    </citation>
    <scope>NUCLEOTIDE SEQUENCE [LARGE SCALE GENOMIC DNA]</scope>
    <source>
        <strain evidence="2 3">NPDC003029</strain>
    </source>
</reference>
<evidence type="ECO:0000313" key="3">
    <source>
        <dbReference type="Proteomes" id="UP001601976"/>
    </source>
</evidence>
<dbReference type="InterPro" id="IPR004981">
    <property type="entry name" value="Trp_2_3_dOase"/>
</dbReference>
<dbReference type="Gene3D" id="1.20.58.480">
    <property type="match status" value="1"/>
</dbReference>
<comment type="caution">
    <text evidence="2">The sequence shown here is derived from an EMBL/GenBank/DDBJ whole genome shotgun (WGS) entry which is preliminary data.</text>
</comment>
<protein>
    <submittedName>
        <fullName evidence="2">Tryptophan 2,3-dioxygenase</fullName>
    </submittedName>
</protein>
<dbReference type="Proteomes" id="UP001601976">
    <property type="component" value="Unassembled WGS sequence"/>
</dbReference>
<gene>
    <name evidence="2" type="ORF">ACFYWW_17435</name>
</gene>
<sequence length="432" mass="47539">MKELTDWLADPVPSRFPYPAVTHEFHRVGKHFVCDEILKSLALARERLAPLAPTPADAAHRLLLDRFLDTALDKWDGRYDYPTYTSLSVLGLPTADDGPAAAPAARVTRDRLTVQLLADLLRFELAAAEGRTAWLPEMRPDARLVEKRCRLAVRVARPALARLGYGERLTADDPAGQAAQLWELVDGELLDPHERQVLKLSVLPVYISHDEHMFIRVLQTFETTFALLALSIRTAIGDLDDARTGDATGHLAVAETVLAESAPLFSLLATMQVESFRVFREFTDGASAIQSRNYKLVESLCRVPDQERLDSPAYRSTPEVRGRILAGQPTLDEACGAALTDIRFSTADRELLTTAMLGFAGALRRWRQTHYRIAVRMLGTRSGTGATEGTPYLSSVRKIPVFRSVTETPDADAPGTDAPTAAAPRTESEEAA</sequence>
<dbReference type="PANTHER" id="PTHR10138:SF0">
    <property type="entry name" value="TRYPTOPHAN 2,3-DIOXYGENASE"/>
    <property type="match status" value="1"/>
</dbReference>
<keyword evidence="3" id="KW-1185">Reference proteome</keyword>
<feature type="compositionally biased region" description="Low complexity" evidence="1">
    <location>
        <begin position="411"/>
        <end position="424"/>
    </location>
</feature>
<accession>A0ABW6RG39</accession>